<dbReference type="InterPro" id="IPR027417">
    <property type="entry name" value="P-loop_NTPase"/>
</dbReference>
<dbReference type="GO" id="GO:0003677">
    <property type="term" value="F:DNA binding"/>
    <property type="evidence" value="ECO:0007669"/>
    <property type="project" value="UniProtKB-KW"/>
</dbReference>
<evidence type="ECO:0000256" key="10">
    <source>
        <dbReference type="ARBA" id="ARBA00023204"/>
    </source>
</evidence>
<keyword evidence="4" id="KW-0227">DNA damage</keyword>
<dbReference type="OrthoDB" id="5240387at2"/>
<evidence type="ECO:0000256" key="2">
    <source>
        <dbReference type="ARBA" id="ARBA00022722"/>
    </source>
</evidence>
<evidence type="ECO:0000256" key="6">
    <source>
        <dbReference type="ARBA" id="ARBA00022806"/>
    </source>
</evidence>
<dbReference type="InterPro" id="IPR013986">
    <property type="entry name" value="DExx_box_DNA_helicase_dom_sf"/>
</dbReference>
<dbReference type="InterPro" id="IPR038726">
    <property type="entry name" value="PDDEXK_AddAB-type"/>
</dbReference>
<keyword evidence="20" id="KW-1185">Reference proteome</keyword>
<keyword evidence="7" id="KW-0269">Exonuclease</keyword>
<evidence type="ECO:0000259" key="18">
    <source>
        <dbReference type="PROSITE" id="PS51217"/>
    </source>
</evidence>
<proteinExistence type="inferred from homology"/>
<dbReference type="AlphaFoldDB" id="A0A1H0SNU3"/>
<dbReference type="RefSeq" id="WP_090479990.1">
    <property type="nucleotide sequence ID" value="NZ_LT629710.1"/>
</dbReference>
<reference evidence="19 20" key="1">
    <citation type="submission" date="2016-10" db="EMBL/GenBank/DDBJ databases">
        <authorList>
            <person name="de Groot N.N."/>
        </authorList>
    </citation>
    <scope>NUCLEOTIDE SEQUENCE [LARGE SCALE GENOMIC DNA]</scope>
    <source>
        <strain evidence="20">P4-7,KCTC 19426,CECT 7604</strain>
    </source>
</reference>
<dbReference type="STRING" id="1090615.SAMN04515671_4191"/>
<dbReference type="EC" id="5.6.2.4" evidence="13"/>
<keyword evidence="5 15" id="KW-0378">Hydrolase</keyword>
<dbReference type="PANTHER" id="PTHR11070:SF59">
    <property type="entry name" value="DNA 3'-5' HELICASE"/>
    <property type="match status" value="1"/>
</dbReference>
<evidence type="ECO:0000256" key="5">
    <source>
        <dbReference type="ARBA" id="ARBA00022801"/>
    </source>
</evidence>
<dbReference type="Gene3D" id="1.10.10.160">
    <property type="match status" value="1"/>
</dbReference>
<dbReference type="Pfam" id="PF12705">
    <property type="entry name" value="PDDEXK_1"/>
    <property type="match status" value="1"/>
</dbReference>
<keyword evidence="6 15" id="KW-0347">Helicase</keyword>
<dbReference type="Pfam" id="PF13361">
    <property type="entry name" value="UvrD_C"/>
    <property type="match status" value="1"/>
</dbReference>
<accession>A0A1H0SNU3</accession>
<dbReference type="PROSITE" id="PS51198">
    <property type="entry name" value="UVRD_HELICASE_ATP_BIND"/>
    <property type="match status" value="1"/>
</dbReference>
<dbReference type="InterPro" id="IPR011604">
    <property type="entry name" value="PDDEXK-like_dom_sf"/>
</dbReference>
<dbReference type="CDD" id="cd17932">
    <property type="entry name" value="DEXQc_UvrD"/>
    <property type="match status" value="1"/>
</dbReference>
<name>A0A1H0SNU3_9ACTN</name>
<evidence type="ECO:0000313" key="20">
    <source>
        <dbReference type="Proteomes" id="UP000198741"/>
    </source>
</evidence>
<dbReference type="Proteomes" id="UP000198741">
    <property type="component" value="Chromosome I"/>
</dbReference>
<keyword evidence="2" id="KW-0540">Nuclease</keyword>
<evidence type="ECO:0000256" key="11">
    <source>
        <dbReference type="ARBA" id="ARBA00023235"/>
    </source>
</evidence>
<keyword evidence="8 15" id="KW-0067">ATP-binding</keyword>
<evidence type="ECO:0000256" key="13">
    <source>
        <dbReference type="ARBA" id="ARBA00034808"/>
    </source>
</evidence>
<feature type="binding site" evidence="15">
    <location>
        <begin position="42"/>
        <end position="49"/>
    </location>
    <ligand>
        <name>ATP</name>
        <dbReference type="ChEBI" id="CHEBI:30616"/>
    </ligand>
</feature>
<evidence type="ECO:0000256" key="1">
    <source>
        <dbReference type="ARBA" id="ARBA00009922"/>
    </source>
</evidence>
<evidence type="ECO:0000256" key="7">
    <source>
        <dbReference type="ARBA" id="ARBA00022839"/>
    </source>
</evidence>
<feature type="domain" description="UvrD-like helicase ATP-binding" evidence="17">
    <location>
        <begin position="21"/>
        <end position="328"/>
    </location>
</feature>
<protein>
    <recommendedName>
        <fullName evidence="13">DNA 3'-5' helicase</fullName>
        <ecNumber evidence="13">5.6.2.4</ecNumber>
    </recommendedName>
</protein>
<dbReference type="InterPro" id="IPR014017">
    <property type="entry name" value="DNA_helicase_UvrD-like_C"/>
</dbReference>
<comment type="similarity">
    <text evidence="1">Belongs to the helicase family. UvrD subfamily.</text>
</comment>
<dbReference type="InterPro" id="IPR000212">
    <property type="entry name" value="DNA_helicase_UvrD/REP"/>
</dbReference>
<keyword evidence="10" id="KW-0234">DNA repair</keyword>
<evidence type="ECO:0000313" key="19">
    <source>
        <dbReference type="EMBL" id="SDP42928.1"/>
    </source>
</evidence>
<evidence type="ECO:0000256" key="3">
    <source>
        <dbReference type="ARBA" id="ARBA00022741"/>
    </source>
</evidence>
<evidence type="ECO:0000256" key="12">
    <source>
        <dbReference type="ARBA" id="ARBA00034617"/>
    </source>
</evidence>
<dbReference type="Gene3D" id="1.10.486.10">
    <property type="entry name" value="PCRA, domain 4"/>
    <property type="match status" value="1"/>
</dbReference>
<dbReference type="GO" id="GO:0005829">
    <property type="term" value="C:cytosol"/>
    <property type="evidence" value="ECO:0007669"/>
    <property type="project" value="TreeGrafter"/>
</dbReference>
<dbReference type="EMBL" id="LT629710">
    <property type="protein sequence ID" value="SDP42928.1"/>
    <property type="molecule type" value="Genomic_DNA"/>
</dbReference>
<dbReference type="SUPFAM" id="SSF52540">
    <property type="entry name" value="P-loop containing nucleoside triphosphate hydrolases"/>
    <property type="match status" value="1"/>
</dbReference>
<dbReference type="GO" id="GO:0000725">
    <property type="term" value="P:recombinational repair"/>
    <property type="evidence" value="ECO:0007669"/>
    <property type="project" value="TreeGrafter"/>
</dbReference>
<evidence type="ECO:0000256" key="8">
    <source>
        <dbReference type="ARBA" id="ARBA00022840"/>
    </source>
</evidence>
<evidence type="ECO:0000259" key="17">
    <source>
        <dbReference type="PROSITE" id="PS51198"/>
    </source>
</evidence>
<feature type="region of interest" description="Disordered" evidence="16">
    <location>
        <begin position="1"/>
        <end position="27"/>
    </location>
</feature>
<feature type="domain" description="UvrD-like helicase C-terminal" evidence="18">
    <location>
        <begin position="321"/>
        <end position="620"/>
    </location>
</feature>
<comment type="catalytic activity">
    <reaction evidence="14">
        <text>ATP + H2O = ADP + phosphate + H(+)</text>
        <dbReference type="Rhea" id="RHEA:13065"/>
        <dbReference type="ChEBI" id="CHEBI:15377"/>
        <dbReference type="ChEBI" id="CHEBI:15378"/>
        <dbReference type="ChEBI" id="CHEBI:30616"/>
        <dbReference type="ChEBI" id="CHEBI:43474"/>
        <dbReference type="ChEBI" id="CHEBI:456216"/>
        <dbReference type="EC" id="5.6.2.4"/>
    </reaction>
</comment>
<dbReference type="GO" id="GO:0043138">
    <property type="term" value="F:3'-5' DNA helicase activity"/>
    <property type="evidence" value="ECO:0007669"/>
    <property type="project" value="UniProtKB-EC"/>
</dbReference>
<keyword evidence="3 15" id="KW-0547">Nucleotide-binding</keyword>
<dbReference type="Pfam" id="PF00580">
    <property type="entry name" value="UvrD-helicase"/>
    <property type="match status" value="1"/>
</dbReference>
<dbReference type="Gene3D" id="3.40.50.300">
    <property type="entry name" value="P-loop containing nucleotide triphosphate hydrolases"/>
    <property type="match status" value="2"/>
</dbReference>
<dbReference type="GO" id="GO:0033202">
    <property type="term" value="C:DNA helicase complex"/>
    <property type="evidence" value="ECO:0007669"/>
    <property type="project" value="TreeGrafter"/>
</dbReference>
<evidence type="ECO:0000256" key="16">
    <source>
        <dbReference type="SAM" id="MobiDB-lite"/>
    </source>
</evidence>
<evidence type="ECO:0000256" key="14">
    <source>
        <dbReference type="ARBA" id="ARBA00048988"/>
    </source>
</evidence>
<dbReference type="PANTHER" id="PTHR11070">
    <property type="entry name" value="UVRD / RECB / PCRA DNA HELICASE FAMILY MEMBER"/>
    <property type="match status" value="1"/>
</dbReference>
<sequence>MSSPTSVTYRLRPVPSSALPMRPTPEQHEVVTNTAPRLRVLAGPGTGKTATLVESVADRILARGVPPEQVLVLTFSRRAAGELSGRISRRLGLTTRETMVRTLHAYAYSVVRAQAARAGEPRPRLLAAGESDHMVRELLAGHVDAHGGPWPEYLTGALSSPTFATELREILLRAAGQGISPQRMIELGRRHKRPEWVAAGRFAREYQQVSDLRQGISGFGVALDQAELTAAALGALSHDDVLADEQRRIRRIFVDEYQDVDPAQARLIDLLSGGADELVVLGDPDQSIYAFRGAEPNALRDIAVDRTVCLTTSRRLPVAVLEATRRTAALLPGAARHRDLVLPSDEAAGQGTSGGRVEVKVFSSPAREAAYVADELRRAHLLEGMPWGSMAILLRSPSTGLAALTRACAVAGVPVLVGGRTDGLAAEPVVAALLTVLDCGLYRDRLTGEIAVELLTGALGGMDALGLRRLRRALRLARPGEGASADLVAAALAGAPIPDGVPRDLAGPVRRVRELLEIARVGSASPGAEQLLWQLWTAAGLEAGLVAAVERGGSAGQRADRALDAVLGLFAMAADLADRLPLAGVPAFIAEVRGHQLPGQPDLTRAGDAVALLSAHAAKGLEWDVVAVCGVQEASWPDLRGRGSLLGGQQLLDLAAAFPIGSPTAGLLAEERRLFYVAATRARRTLVCTGVQTQDAVPSRFLAELAGSDTDLPVELERSTDGARRRRGLHLSDLVADLRRAVTDPAGPESVVAAAATHLAELAAAGVPGTHPDDWYGLPPLSASTPPVAPGAEIRVSPSLIETLNTCALRAVLERRGGRTAPGQAQIEGIVVHAMANGLALGIPEPDLRAEIETFLAAQDQLPPWQLDRTRRGLLAMLSAARIWVRDNHPPRTLIGSELELDLPLPADPDAAPTDHPVRLVGRVDWLSAGPDGGVVVTDFKTAAKVPTKAEAQNNAQLAAYQAAIELGAFAPDIASSGAQAGRAGGAELVFLRSGSPKVLPQDRLSAESTTQWLGSIRAAAQHLASAGSLAQENARCERCPVRTSCPLQNEGRQVRG</sequence>
<comment type="catalytic activity">
    <reaction evidence="12">
        <text>Couples ATP hydrolysis with the unwinding of duplex DNA by translocating in the 3'-5' direction.</text>
        <dbReference type="EC" id="5.6.2.4"/>
    </reaction>
</comment>
<keyword evidence="9" id="KW-0238">DNA-binding</keyword>
<evidence type="ECO:0000256" key="4">
    <source>
        <dbReference type="ARBA" id="ARBA00022763"/>
    </source>
</evidence>
<evidence type="ECO:0000256" key="9">
    <source>
        <dbReference type="ARBA" id="ARBA00023125"/>
    </source>
</evidence>
<organism evidence="19 20">
    <name type="scientific">Nakamurella panacisegetis</name>
    <dbReference type="NCBI Taxonomy" id="1090615"/>
    <lineage>
        <taxon>Bacteria</taxon>
        <taxon>Bacillati</taxon>
        <taxon>Actinomycetota</taxon>
        <taxon>Actinomycetes</taxon>
        <taxon>Nakamurellales</taxon>
        <taxon>Nakamurellaceae</taxon>
        <taxon>Nakamurella</taxon>
    </lineage>
</organism>
<dbReference type="PROSITE" id="PS51217">
    <property type="entry name" value="UVRD_HELICASE_CTER"/>
    <property type="match status" value="1"/>
</dbReference>
<dbReference type="InterPro" id="IPR014016">
    <property type="entry name" value="UvrD-like_ATP-bd"/>
</dbReference>
<dbReference type="GO" id="GO:0005524">
    <property type="term" value="F:ATP binding"/>
    <property type="evidence" value="ECO:0007669"/>
    <property type="project" value="UniProtKB-UniRule"/>
</dbReference>
<keyword evidence="11" id="KW-0413">Isomerase</keyword>
<gene>
    <name evidence="19" type="ORF">SAMN04515671_4191</name>
</gene>
<dbReference type="GO" id="GO:0004527">
    <property type="term" value="F:exonuclease activity"/>
    <property type="evidence" value="ECO:0007669"/>
    <property type="project" value="UniProtKB-KW"/>
</dbReference>
<evidence type="ECO:0000256" key="15">
    <source>
        <dbReference type="PROSITE-ProRule" id="PRU00560"/>
    </source>
</evidence>
<dbReference type="Gene3D" id="3.90.320.10">
    <property type="match status" value="1"/>
</dbReference>